<keyword evidence="1" id="KW-0004">4Fe-4S</keyword>
<dbReference type="AlphaFoldDB" id="V4J021"/>
<dbReference type="InterPro" id="IPR009010">
    <property type="entry name" value="Asp_de-COase-like_dom_sf"/>
</dbReference>
<dbReference type="GO" id="GO:0051539">
    <property type="term" value="F:4 iron, 4 sulfur cluster binding"/>
    <property type="evidence" value="ECO:0007669"/>
    <property type="project" value="UniProtKB-KW"/>
</dbReference>
<keyword evidence="3" id="KW-0408">Iron</keyword>
<dbReference type="SUPFAM" id="SSF50692">
    <property type="entry name" value="ADC-like"/>
    <property type="match status" value="1"/>
</dbReference>
<evidence type="ECO:0000256" key="3">
    <source>
        <dbReference type="ARBA" id="ARBA00023004"/>
    </source>
</evidence>
<feature type="region of interest" description="Disordered" evidence="5">
    <location>
        <begin position="573"/>
        <end position="630"/>
    </location>
</feature>
<dbReference type="Gene3D" id="2.20.25.90">
    <property type="entry name" value="ADC-like domains"/>
    <property type="match status" value="1"/>
</dbReference>
<dbReference type="InterPro" id="IPR006963">
    <property type="entry name" value="Mopterin_OxRdtase_4Fe-4S_dom"/>
</dbReference>
<keyword evidence="8" id="KW-1185">Reference proteome</keyword>
<dbReference type="Gene3D" id="2.40.40.20">
    <property type="match status" value="1"/>
</dbReference>
<accession>V4J021</accession>
<dbReference type="InterPro" id="IPR006657">
    <property type="entry name" value="MoPterin_dinucl-bd_dom"/>
</dbReference>
<dbReference type="EMBL" id="ASGZ01000024">
    <property type="protein sequence ID" value="ESP88777.1"/>
    <property type="molecule type" value="Genomic_DNA"/>
</dbReference>
<name>V4J021_9EURY</name>
<dbReference type="GO" id="GO:0016020">
    <property type="term" value="C:membrane"/>
    <property type="evidence" value="ECO:0007669"/>
    <property type="project" value="TreeGrafter"/>
</dbReference>
<comment type="caution">
    <text evidence="7">The sequence shown here is derived from an EMBL/GenBank/DDBJ whole genome shotgun (WGS) entry which is preliminary data.</text>
</comment>
<dbReference type="GO" id="GO:0016491">
    <property type="term" value="F:oxidoreductase activity"/>
    <property type="evidence" value="ECO:0007669"/>
    <property type="project" value="InterPro"/>
</dbReference>
<dbReference type="PANTHER" id="PTHR43105:SF10">
    <property type="entry name" value="NADH-QUINONE OXIDOREDUCTASE SUBUNIT G"/>
    <property type="match status" value="1"/>
</dbReference>
<feature type="compositionally biased region" description="Low complexity" evidence="5">
    <location>
        <begin position="1"/>
        <end position="19"/>
    </location>
</feature>
<sequence>MSDHASAPDSDPDPASAASGSTPERGADPDARGTVCPLCGVGCRLEPGEDRERARGVAGPSNPNGRLCGKGVGAFDAFDDGERLTRPRVRRDGDLVPVAWAEAYERVADGFGGVVEAAGPDALAFLGAPHCTTEENYLLGKLARTLGTNNVDNRARLCHDGTTRALSERLGRPATTNGLDELDETDVILVAGANPAERQPVAFDSFVRPAVNDGATLVHVDPVGNATTRLADVHLAPRPDTDALVFDLLSAGVAEAGGVDGAFVDGRTTGYDGFEADLAELDRGAGTARAGVDPEALDRVVGAVADADRVAAMVGTGVEGAGGEGDASAADALVNLLLLTGNVGRPGTGLYVLRGLVNEQGATDAGCVPDRLPGHGRVTDPDARARVAAEWGVDPPAEPGLPADDLLAAFGDGVRGALVVGENPAVSKRDDAWLRRRLDALDTLVVVDVVDTETTRHADVVLPAAAGVEKAGTVTNLERRVQRLRPTADPPGDARPDFAVLRDLGRLLCEAGENLFDYASPGAVFDELARVAPTHAGVGYDGLDAGGRRWPFDSEGGTLYRESFETADGRAAFGSVQPTPAFDPGAPDSGAASGSADSESSADGDSAGRLRLVTGGRTSGFHGETGADRTLRLHPADAADRGVDAGDPVVVSTAAAAVEAVADPDDGVRRGTAYLHAAVADPLVRTDGSTVAVAATGRTAGEADESESDSDEPGSDGTSGDGAGDEGSERGSETEGDSARS</sequence>
<keyword evidence="2" id="KW-0479">Metal-binding</keyword>
<dbReference type="GO" id="GO:0043546">
    <property type="term" value="F:molybdopterin cofactor binding"/>
    <property type="evidence" value="ECO:0007669"/>
    <property type="project" value="InterPro"/>
</dbReference>
<feature type="compositionally biased region" description="Low complexity" evidence="5">
    <location>
        <begin position="583"/>
        <end position="607"/>
    </location>
</feature>
<evidence type="ECO:0000313" key="7">
    <source>
        <dbReference type="EMBL" id="ESP88777.1"/>
    </source>
</evidence>
<dbReference type="RefSeq" id="WP_023394040.1">
    <property type="nucleotide sequence ID" value="NZ_ASGZ01000024.1"/>
</dbReference>
<proteinExistence type="predicted"/>
<feature type="compositionally biased region" description="Acidic residues" evidence="5">
    <location>
        <begin position="702"/>
        <end position="714"/>
    </location>
</feature>
<dbReference type="PROSITE" id="PS00490">
    <property type="entry name" value="MOLYBDOPTERIN_PROK_2"/>
    <property type="match status" value="1"/>
</dbReference>
<organism evidence="7 8">
    <name type="scientific">Candidatus Halobonum tyrrellensis G22</name>
    <dbReference type="NCBI Taxonomy" id="1324957"/>
    <lineage>
        <taxon>Archaea</taxon>
        <taxon>Methanobacteriati</taxon>
        <taxon>Methanobacteriota</taxon>
        <taxon>Stenosarchaea group</taxon>
        <taxon>Halobacteria</taxon>
        <taxon>Halobacteriales</taxon>
        <taxon>Haloferacaceae</taxon>
        <taxon>Candidatus Halobonum</taxon>
    </lineage>
</organism>
<evidence type="ECO:0000256" key="2">
    <source>
        <dbReference type="ARBA" id="ARBA00022723"/>
    </source>
</evidence>
<evidence type="ECO:0000256" key="5">
    <source>
        <dbReference type="SAM" id="MobiDB-lite"/>
    </source>
</evidence>
<dbReference type="InterPro" id="IPR006655">
    <property type="entry name" value="Mopterin_OxRdtase_prok_CS"/>
</dbReference>
<evidence type="ECO:0000256" key="4">
    <source>
        <dbReference type="ARBA" id="ARBA00023014"/>
    </source>
</evidence>
<dbReference type="Proteomes" id="UP000017840">
    <property type="component" value="Unassembled WGS sequence"/>
</dbReference>
<keyword evidence="4" id="KW-0411">Iron-sulfur</keyword>
<dbReference type="GO" id="GO:0046872">
    <property type="term" value="F:metal ion binding"/>
    <property type="evidence" value="ECO:0007669"/>
    <property type="project" value="UniProtKB-KW"/>
</dbReference>
<dbReference type="Gene3D" id="3.40.50.740">
    <property type="match status" value="1"/>
</dbReference>
<reference evidence="7 8" key="1">
    <citation type="journal article" date="2013" name="Genome Announc.">
        <title>Draft Genome Sequence of 'Candidatus Halobonum tyrrellensis' Strain G22, Isolated from the Hypersaline Waters of Lake Tyrrell, Australia.</title>
        <authorList>
            <person name="Ugalde J.A."/>
            <person name="Narasingarao P."/>
            <person name="Kuo S."/>
            <person name="Podell S."/>
            <person name="Allen E.E."/>
        </authorList>
    </citation>
    <scope>NUCLEOTIDE SEQUENCE [LARGE SCALE GENOMIC DNA]</scope>
    <source>
        <strain evidence="7 8">G22</strain>
    </source>
</reference>
<feature type="compositionally biased region" description="Low complexity" evidence="5">
    <location>
        <begin position="688"/>
        <end position="700"/>
    </location>
</feature>
<dbReference type="InterPro" id="IPR006656">
    <property type="entry name" value="Mopterin_OxRdtase"/>
</dbReference>
<dbReference type="PATRIC" id="fig|1324957.4.peg.1469"/>
<dbReference type="Pfam" id="PF00384">
    <property type="entry name" value="Molybdopterin"/>
    <property type="match status" value="1"/>
</dbReference>
<dbReference type="SUPFAM" id="SSF53706">
    <property type="entry name" value="Formate dehydrogenase/DMSO reductase, domains 1-3"/>
    <property type="match status" value="1"/>
</dbReference>
<evidence type="ECO:0000256" key="1">
    <source>
        <dbReference type="ARBA" id="ARBA00022485"/>
    </source>
</evidence>
<dbReference type="OrthoDB" id="23466at2157"/>
<dbReference type="STRING" id="1324957.K933_07271"/>
<evidence type="ECO:0000259" key="6">
    <source>
        <dbReference type="SMART" id="SM00926"/>
    </source>
</evidence>
<gene>
    <name evidence="7" type="ORF">K933_07271</name>
</gene>
<protein>
    <submittedName>
        <fullName evidence="7">Molybdopterin oxidoreductase</fullName>
    </submittedName>
</protein>
<dbReference type="InterPro" id="IPR050123">
    <property type="entry name" value="Prok_molybdopt-oxidoreductase"/>
</dbReference>
<dbReference type="SMART" id="SM00926">
    <property type="entry name" value="Molybdop_Fe4S4"/>
    <property type="match status" value="1"/>
</dbReference>
<evidence type="ECO:0000313" key="8">
    <source>
        <dbReference type="Proteomes" id="UP000017840"/>
    </source>
</evidence>
<feature type="domain" description="4Fe-4S Mo/W bis-MGD-type" evidence="6">
    <location>
        <begin position="29"/>
        <end position="80"/>
    </location>
</feature>
<dbReference type="Gene3D" id="3.40.228.10">
    <property type="entry name" value="Dimethylsulfoxide Reductase, domain 2"/>
    <property type="match status" value="1"/>
</dbReference>
<dbReference type="eggNOG" id="arCOG01492">
    <property type="taxonomic scope" value="Archaea"/>
</dbReference>
<dbReference type="Pfam" id="PF01568">
    <property type="entry name" value="Molydop_binding"/>
    <property type="match status" value="1"/>
</dbReference>
<dbReference type="PANTHER" id="PTHR43105">
    <property type="entry name" value="RESPIRATORY NITRATE REDUCTASE"/>
    <property type="match status" value="1"/>
</dbReference>
<feature type="region of interest" description="Disordered" evidence="5">
    <location>
        <begin position="1"/>
        <end position="33"/>
    </location>
</feature>
<feature type="region of interest" description="Disordered" evidence="5">
    <location>
        <begin position="688"/>
        <end position="741"/>
    </location>
</feature>
<dbReference type="Pfam" id="PF04879">
    <property type="entry name" value="Molybdop_Fe4S4"/>
    <property type="match status" value="1"/>
</dbReference>
<feature type="compositionally biased region" description="Basic and acidic residues" evidence="5">
    <location>
        <begin position="727"/>
        <end position="741"/>
    </location>
</feature>